<name>A3LRT0_PICST</name>
<dbReference type="Gene3D" id="3.40.50.1820">
    <property type="entry name" value="alpha/beta hydrolase"/>
    <property type="match status" value="1"/>
</dbReference>
<dbReference type="SUPFAM" id="SSF53474">
    <property type="entry name" value="alpha/beta-Hydrolases"/>
    <property type="match status" value="1"/>
</dbReference>
<dbReference type="ESTHER" id="picst-a3lrt0">
    <property type="family name" value="Monoglyceridelipase_lysophospholip"/>
</dbReference>
<dbReference type="Proteomes" id="UP000002258">
    <property type="component" value="Chromosome 3"/>
</dbReference>
<reference evidence="2 3" key="1">
    <citation type="journal article" date="2007" name="Nat. Biotechnol.">
        <title>Genome sequence of the lignocellulose-bioconverting and xylose-fermenting yeast Pichia stipitis.</title>
        <authorList>
            <person name="Jeffries T.W."/>
            <person name="Grigoriev I.V."/>
            <person name="Grimwood J."/>
            <person name="Laplaza J.M."/>
            <person name="Aerts A."/>
            <person name="Salamov A."/>
            <person name="Schmutz J."/>
            <person name="Lindquist E."/>
            <person name="Dehal P."/>
            <person name="Shapiro H."/>
            <person name="Jin Y.S."/>
            <person name="Passoth V."/>
            <person name="Richardson P.M."/>
        </authorList>
    </citation>
    <scope>NUCLEOTIDE SEQUENCE [LARGE SCALE GENOMIC DNA]</scope>
    <source>
        <strain evidence="3">ATCC 58785 / CBS 6054 / NBRC 10063 / NRRL Y-11545</strain>
    </source>
</reference>
<accession>A3LRT0</accession>
<dbReference type="RefSeq" id="XP_001383471.2">
    <property type="nucleotide sequence ID" value="XM_001383434.1"/>
</dbReference>
<dbReference type="GO" id="GO:0006641">
    <property type="term" value="P:triglyceride metabolic process"/>
    <property type="evidence" value="ECO:0007669"/>
    <property type="project" value="EnsemblFungi"/>
</dbReference>
<dbReference type="eggNOG" id="KOG1455">
    <property type="taxonomic scope" value="Eukaryota"/>
</dbReference>
<sequence>MAVEIPYKPVNKVVVDFVDYNGAKFRTASWSVPEGSTRKGKIIFVHGFAESHEIYTEFFDNLTSKGYDVFIFEQRGAGETSPGKLVGKTDDFHTFNDLDFFIKRNYDARTDESEKFFLGGHSMGGGISLNYAIRGKYKDYIKGIFVSGPLIKLHPDSEPNVVVRSLSPVINFLVPFLKIDSKLNYDYITSNDRWKNYIIQHDKKLIGTVRQFNDMFVRGEDLLKKDFVSKFSPEIALLVLHGTEDHINYIKGTDEFVKLLPSAIEKQFYPIEGARHSLFIEREELYEDILAKVLAFLDSH</sequence>
<dbReference type="InterPro" id="IPR051044">
    <property type="entry name" value="MAG_DAG_Lipase"/>
</dbReference>
<dbReference type="OMA" id="RQFNDMF"/>
<keyword evidence="3" id="KW-1185">Reference proteome</keyword>
<dbReference type="Pfam" id="PF12146">
    <property type="entry name" value="Hydrolase_4"/>
    <property type="match status" value="1"/>
</dbReference>
<dbReference type="FunCoup" id="A3LRT0">
    <property type="interactions" value="415"/>
</dbReference>
<dbReference type="EMBL" id="CP000497">
    <property type="protein sequence ID" value="ABN65442.2"/>
    <property type="molecule type" value="Genomic_DNA"/>
</dbReference>
<dbReference type="InterPro" id="IPR022742">
    <property type="entry name" value="Hydrolase_4"/>
</dbReference>
<evidence type="ECO:0000259" key="1">
    <source>
        <dbReference type="Pfam" id="PF12146"/>
    </source>
</evidence>
<dbReference type="HOGENOM" id="CLU_026209_5_2_1"/>
<dbReference type="GeneID" id="4838134"/>
<dbReference type="AlphaFoldDB" id="A3LRT0"/>
<dbReference type="GO" id="GO:0047372">
    <property type="term" value="F:monoacylglycerol lipase activity"/>
    <property type="evidence" value="ECO:0007669"/>
    <property type="project" value="EnsemblFungi"/>
</dbReference>
<proteinExistence type="predicted"/>
<dbReference type="OrthoDB" id="10249433at2759"/>
<protein>
    <recommendedName>
        <fullName evidence="1">Serine aminopeptidase S33 domain-containing protein</fullName>
    </recommendedName>
</protein>
<dbReference type="KEGG" id="pic:PICST_43400"/>
<dbReference type="InParanoid" id="A3LRT0"/>
<evidence type="ECO:0000313" key="3">
    <source>
        <dbReference type="Proteomes" id="UP000002258"/>
    </source>
</evidence>
<dbReference type="InterPro" id="IPR000073">
    <property type="entry name" value="AB_hydrolase_1"/>
</dbReference>
<dbReference type="STRING" id="322104.A3LRT0"/>
<feature type="domain" description="Serine aminopeptidase S33" evidence="1">
    <location>
        <begin position="38"/>
        <end position="283"/>
    </location>
</feature>
<dbReference type="PANTHER" id="PTHR11614">
    <property type="entry name" value="PHOSPHOLIPASE-RELATED"/>
    <property type="match status" value="1"/>
</dbReference>
<organism evidence="2 3">
    <name type="scientific">Scheffersomyces stipitis (strain ATCC 58785 / CBS 6054 / NBRC 10063 / NRRL Y-11545)</name>
    <name type="common">Yeast</name>
    <name type="synonym">Pichia stipitis</name>
    <dbReference type="NCBI Taxonomy" id="322104"/>
    <lineage>
        <taxon>Eukaryota</taxon>
        <taxon>Fungi</taxon>
        <taxon>Dikarya</taxon>
        <taxon>Ascomycota</taxon>
        <taxon>Saccharomycotina</taxon>
        <taxon>Pichiomycetes</taxon>
        <taxon>Debaryomycetaceae</taxon>
        <taxon>Scheffersomyces</taxon>
    </lineage>
</organism>
<dbReference type="GO" id="GO:0005811">
    <property type="term" value="C:lipid droplet"/>
    <property type="evidence" value="ECO:0007669"/>
    <property type="project" value="EnsemblFungi"/>
</dbReference>
<dbReference type="InterPro" id="IPR029058">
    <property type="entry name" value="AB_hydrolase_fold"/>
</dbReference>
<dbReference type="GO" id="GO:0016020">
    <property type="term" value="C:membrane"/>
    <property type="evidence" value="ECO:0007669"/>
    <property type="project" value="EnsemblFungi"/>
</dbReference>
<evidence type="ECO:0000313" key="2">
    <source>
        <dbReference type="EMBL" id="ABN65442.2"/>
    </source>
</evidence>
<gene>
    <name evidence="2" type="ORF">PICST_43400</name>
</gene>
<dbReference type="PRINTS" id="PR00111">
    <property type="entry name" value="ABHYDROLASE"/>
</dbReference>